<dbReference type="Pfam" id="PF01068">
    <property type="entry name" value="DNA_ligase_A_M"/>
    <property type="match status" value="1"/>
</dbReference>
<dbReference type="InterPro" id="IPR012309">
    <property type="entry name" value="DNA_ligase_ATP-dep_C"/>
</dbReference>
<keyword evidence="8 15" id="KW-0067">ATP-binding</keyword>
<comment type="caution">
    <text evidence="19">The sequence shown here is derived from an EMBL/GenBank/DDBJ whole genome shotgun (WGS) entry which is preliminary data.</text>
</comment>
<dbReference type="Gene3D" id="3.30.1490.70">
    <property type="match status" value="1"/>
</dbReference>
<feature type="region of interest" description="Disordered" evidence="17">
    <location>
        <begin position="628"/>
        <end position="648"/>
    </location>
</feature>
<dbReference type="PANTHER" id="PTHR45674">
    <property type="entry name" value="DNA LIGASE 1/3 FAMILY MEMBER"/>
    <property type="match status" value="1"/>
</dbReference>
<dbReference type="PROSITE" id="PS00697">
    <property type="entry name" value="DNA_LIGASE_A1"/>
    <property type="match status" value="1"/>
</dbReference>
<dbReference type="SUPFAM" id="SSF50249">
    <property type="entry name" value="Nucleic acid-binding proteins"/>
    <property type="match status" value="1"/>
</dbReference>
<dbReference type="Proteomes" id="UP001331761">
    <property type="component" value="Unassembled WGS sequence"/>
</dbReference>
<feature type="compositionally biased region" description="Polar residues" evidence="17">
    <location>
        <begin position="628"/>
        <end position="638"/>
    </location>
</feature>
<evidence type="ECO:0000313" key="20">
    <source>
        <dbReference type="Proteomes" id="UP001331761"/>
    </source>
</evidence>
<keyword evidence="12" id="KW-0131">Cell cycle</keyword>
<dbReference type="EMBL" id="WIXE01018795">
    <property type="protein sequence ID" value="KAK5970622.1"/>
    <property type="molecule type" value="Genomic_DNA"/>
</dbReference>
<evidence type="ECO:0000313" key="19">
    <source>
        <dbReference type="EMBL" id="KAK5970622.1"/>
    </source>
</evidence>
<keyword evidence="5" id="KW-0235">DNA replication</keyword>
<dbReference type="InterPro" id="IPR000977">
    <property type="entry name" value="DNA_ligase_ATP-dep"/>
</dbReference>
<dbReference type="AlphaFoldDB" id="A0AAN8III2"/>
<dbReference type="Gene3D" id="2.40.50.140">
    <property type="entry name" value="Nucleic acid-binding proteins"/>
    <property type="match status" value="1"/>
</dbReference>
<protein>
    <recommendedName>
        <fullName evidence="15">DNA ligase</fullName>
        <ecNumber evidence="15">6.5.1.1</ecNumber>
    </recommendedName>
</protein>
<dbReference type="FunFam" id="3.30.470.30:FF:000016">
    <property type="entry name" value="DNA ligase"/>
    <property type="match status" value="1"/>
</dbReference>
<dbReference type="Pfam" id="PF04679">
    <property type="entry name" value="DNA_ligase_A_C"/>
    <property type="match status" value="1"/>
</dbReference>
<evidence type="ECO:0000256" key="7">
    <source>
        <dbReference type="ARBA" id="ARBA00022763"/>
    </source>
</evidence>
<dbReference type="GO" id="GO:0051301">
    <property type="term" value="P:cell division"/>
    <property type="evidence" value="ECO:0007669"/>
    <property type="project" value="UniProtKB-KW"/>
</dbReference>
<dbReference type="GO" id="GO:0005634">
    <property type="term" value="C:nucleus"/>
    <property type="evidence" value="ECO:0007669"/>
    <property type="project" value="UniProtKB-SubCell"/>
</dbReference>
<dbReference type="PROSITE" id="PS00333">
    <property type="entry name" value="DNA_LIGASE_A2"/>
    <property type="match status" value="1"/>
</dbReference>
<comment type="function">
    <text evidence="14">DNA ligase that seals nicks in double-stranded DNA during DNA replication, DNA recombination and DNA repair.</text>
</comment>
<evidence type="ECO:0000256" key="2">
    <source>
        <dbReference type="ARBA" id="ARBA00007572"/>
    </source>
</evidence>
<keyword evidence="11" id="KW-0539">Nucleus</keyword>
<keyword evidence="7 15" id="KW-0227">DNA damage</keyword>
<dbReference type="GO" id="GO:0071897">
    <property type="term" value="P:DNA biosynthetic process"/>
    <property type="evidence" value="ECO:0007669"/>
    <property type="project" value="InterPro"/>
</dbReference>
<name>A0AAN8III2_TRICO</name>
<proteinExistence type="inferred from homology"/>
<dbReference type="CDD" id="cd07900">
    <property type="entry name" value="Adenylation_DNA_ligase_I_Euk"/>
    <property type="match status" value="1"/>
</dbReference>
<keyword evidence="4" id="KW-0132">Cell division</keyword>
<dbReference type="Gene3D" id="1.10.3260.10">
    <property type="entry name" value="DNA ligase, ATP-dependent, N-terminal domain"/>
    <property type="match status" value="1"/>
</dbReference>
<dbReference type="InterPro" id="IPR016059">
    <property type="entry name" value="DNA_ligase_ATP-dep_CS"/>
</dbReference>
<dbReference type="GO" id="GO:0006281">
    <property type="term" value="P:DNA repair"/>
    <property type="evidence" value="ECO:0007669"/>
    <property type="project" value="UniProtKB-KW"/>
</dbReference>
<organism evidence="19 20">
    <name type="scientific">Trichostrongylus colubriformis</name>
    <name type="common">Black scour worm</name>
    <dbReference type="NCBI Taxonomy" id="6319"/>
    <lineage>
        <taxon>Eukaryota</taxon>
        <taxon>Metazoa</taxon>
        <taxon>Ecdysozoa</taxon>
        <taxon>Nematoda</taxon>
        <taxon>Chromadorea</taxon>
        <taxon>Rhabditida</taxon>
        <taxon>Rhabditina</taxon>
        <taxon>Rhabditomorpha</taxon>
        <taxon>Strongyloidea</taxon>
        <taxon>Trichostrongylidae</taxon>
        <taxon>Trichostrongylus</taxon>
    </lineage>
</organism>
<evidence type="ECO:0000256" key="6">
    <source>
        <dbReference type="ARBA" id="ARBA00022741"/>
    </source>
</evidence>
<dbReference type="GO" id="GO:0005739">
    <property type="term" value="C:mitochondrion"/>
    <property type="evidence" value="ECO:0007669"/>
    <property type="project" value="TreeGrafter"/>
</dbReference>
<evidence type="ECO:0000256" key="3">
    <source>
        <dbReference type="ARBA" id="ARBA00022598"/>
    </source>
</evidence>
<dbReference type="EC" id="6.5.1.1" evidence="15"/>
<dbReference type="GO" id="GO:0003910">
    <property type="term" value="F:DNA ligase (ATP) activity"/>
    <property type="evidence" value="ECO:0007669"/>
    <property type="project" value="UniProtKB-EC"/>
</dbReference>
<keyword evidence="6 15" id="KW-0547">Nucleotide-binding</keyword>
<dbReference type="PROSITE" id="PS50160">
    <property type="entry name" value="DNA_LIGASE_A3"/>
    <property type="match status" value="1"/>
</dbReference>
<dbReference type="FunFam" id="2.40.50.140:FF:000062">
    <property type="entry name" value="DNA ligase"/>
    <property type="match status" value="1"/>
</dbReference>
<evidence type="ECO:0000256" key="17">
    <source>
        <dbReference type="SAM" id="MobiDB-lite"/>
    </source>
</evidence>
<dbReference type="CDD" id="cd07969">
    <property type="entry name" value="OBF_DNA_ligase_I"/>
    <property type="match status" value="1"/>
</dbReference>
<dbReference type="InterPro" id="IPR012310">
    <property type="entry name" value="DNA_ligase_ATP-dep_cent"/>
</dbReference>
<comment type="subcellular location">
    <subcellularLocation>
        <location evidence="1">Nucleus</location>
    </subcellularLocation>
</comment>
<reference evidence="19 20" key="1">
    <citation type="submission" date="2019-10" db="EMBL/GenBank/DDBJ databases">
        <title>Assembly and Annotation for the nematode Trichostrongylus colubriformis.</title>
        <authorList>
            <person name="Martin J."/>
        </authorList>
    </citation>
    <scope>NUCLEOTIDE SEQUENCE [LARGE SCALE GENOMIC DNA]</scope>
    <source>
        <strain evidence="19">G859</strain>
        <tissue evidence="19">Whole worm</tissue>
    </source>
</reference>
<dbReference type="Pfam" id="PF04675">
    <property type="entry name" value="DNA_ligase_A_N"/>
    <property type="match status" value="1"/>
</dbReference>
<dbReference type="NCBIfam" id="TIGR00574">
    <property type="entry name" value="dnl1"/>
    <property type="match status" value="1"/>
</dbReference>
<evidence type="ECO:0000256" key="16">
    <source>
        <dbReference type="RuleBase" id="RU004196"/>
    </source>
</evidence>
<dbReference type="InterPro" id="IPR012340">
    <property type="entry name" value="NA-bd_OB-fold"/>
</dbReference>
<evidence type="ECO:0000256" key="12">
    <source>
        <dbReference type="ARBA" id="ARBA00023306"/>
    </source>
</evidence>
<keyword evidence="9 15" id="KW-0233">DNA recombination</keyword>
<evidence type="ECO:0000256" key="11">
    <source>
        <dbReference type="ARBA" id="ARBA00023242"/>
    </source>
</evidence>
<evidence type="ECO:0000259" key="18">
    <source>
        <dbReference type="PROSITE" id="PS50160"/>
    </source>
</evidence>
<dbReference type="GO" id="GO:0003677">
    <property type="term" value="F:DNA binding"/>
    <property type="evidence" value="ECO:0007669"/>
    <property type="project" value="InterPro"/>
</dbReference>
<dbReference type="GO" id="GO:0005524">
    <property type="term" value="F:ATP binding"/>
    <property type="evidence" value="ECO:0007669"/>
    <property type="project" value="UniProtKB-KW"/>
</dbReference>
<keyword evidence="20" id="KW-1185">Reference proteome</keyword>
<dbReference type="Gene3D" id="3.30.470.30">
    <property type="entry name" value="DNA ligase/mRNA capping enzyme"/>
    <property type="match status" value="1"/>
</dbReference>
<dbReference type="InterPro" id="IPR050191">
    <property type="entry name" value="ATP-dep_DNA_ligase"/>
</dbReference>
<accession>A0AAN8III2</accession>
<feature type="domain" description="ATP-dependent DNA ligase family profile" evidence="18">
    <location>
        <begin position="378"/>
        <end position="514"/>
    </location>
</feature>
<evidence type="ECO:0000256" key="15">
    <source>
        <dbReference type="RuleBase" id="RU000617"/>
    </source>
</evidence>
<evidence type="ECO:0000256" key="9">
    <source>
        <dbReference type="ARBA" id="ARBA00023172"/>
    </source>
</evidence>
<evidence type="ECO:0000256" key="1">
    <source>
        <dbReference type="ARBA" id="ARBA00004123"/>
    </source>
</evidence>
<evidence type="ECO:0000256" key="13">
    <source>
        <dbReference type="ARBA" id="ARBA00034003"/>
    </source>
</evidence>
<comment type="similarity">
    <text evidence="2 16">Belongs to the ATP-dependent DNA ligase family.</text>
</comment>
<dbReference type="SUPFAM" id="SSF117018">
    <property type="entry name" value="ATP-dependent DNA ligase DNA-binding domain"/>
    <property type="match status" value="1"/>
</dbReference>
<comment type="catalytic activity">
    <reaction evidence="13 15">
        <text>ATP + (deoxyribonucleotide)n-3'-hydroxyl + 5'-phospho-(deoxyribonucleotide)m = (deoxyribonucleotide)n+m + AMP + diphosphate.</text>
        <dbReference type="EC" id="6.5.1.1"/>
    </reaction>
</comment>
<evidence type="ECO:0000256" key="14">
    <source>
        <dbReference type="ARBA" id="ARBA00054532"/>
    </source>
</evidence>
<keyword evidence="3 15" id="KW-0436">Ligase</keyword>
<evidence type="ECO:0000256" key="8">
    <source>
        <dbReference type="ARBA" id="ARBA00022840"/>
    </source>
</evidence>
<gene>
    <name evidence="19" type="ORF">GCK32_000413</name>
</gene>
<evidence type="ECO:0000256" key="10">
    <source>
        <dbReference type="ARBA" id="ARBA00023204"/>
    </source>
</evidence>
<dbReference type="GO" id="GO:0006310">
    <property type="term" value="P:DNA recombination"/>
    <property type="evidence" value="ECO:0007669"/>
    <property type="project" value="UniProtKB-KW"/>
</dbReference>
<dbReference type="SUPFAM" id="SSF56091">
    <property type="entry name" value="DNA ligase/mRNA capping enzyme, catalytic domain"/>
    <property type="match status" value="1"/>
</dbReference>
<evidence type="ECO:0000256" key="4">
    <source>
        <dbReference type="ARBA" id="ARBA00022618"/>
    </source>
</evidence>
<evidence type="ECO:0000256" key="5">
    <source>
        <dbReference type="ARBA" id="ARBA00022705"/>
    </source>
</evidence>
<dbReference type="InterPro" id="IPR012308">
    <property type="entry name" value="DNA_ligase_ATP-dep_N"/>
</dbReference>
<dbReference type="InterPro" id="IPR036599">
    <property type="entry name" value="DNA_ligase_N_sf"/>
</dbReference>
<dbReference type="GO" id="GO:1903461">
    <property type="term" value="P:Okazaki fragment processing involved in mitotic DNA replication"/>
    <property type="evidence" value="ECO:0007669"/>
    <property type="project" value="TreeGrafter"/>
</dbReference>
<keyword evidence="10 15" id="KW-0234">DNA repair</keyword>
<sequence length="648" mass="72560">MAPAKENMEETGEWTANTRVPFLELATTFEKIEGESKRTKIVDVLAGFFTKVMEYSPDDLLSCVYLCVNQLGPAYEGIELGIAEHTIIKAVAQATGRTVNNIKADLQKKGDLGIVAQQSRHNQKSLGSAFGFRSKPHSVQNVFKKLTEIAKLSGASSMNKKVELIKSLVVGCRGPETRYLVRSLGGKLRIGLAEQSVLVALANAFTFRLLKEKGLELPSSKLEEIKNEHALLLKTAYCQCPNYDKLISAAFSVGIENIKRECKLTPGVPLKPMLAHPTKGIDEIMRRFGKAEFACEWKYDGERGQIHMTDSGAVYVYSRNQENNTSKYPDIIDKVRSCAKPNVSSFIADAEIVAWNVEAKSILPFQVLTTRKRKNADGAEIKVNVCVFLFDLLFINGESLVTKSYRERRAILQEHFVEMEGQFTFARSLDSTDTEAVNEFFEEAVKGNCEGLMIKTLDECATYEIAKRSHNWLKLKKDYLEGIGDTLDLAVIGAYCGTGKRTGVYGGYLLACYNPDSEEYQSICKIGTGFSDDDLKSQHELLKPFVIDKARPYYIFDESLKPDIWFDASIVFEVKCADLSISPRHSAAIGLVESEKGISLRFPRFVRIRDDKKAEDSTTSSEILSMYMNQNQIRNSKSQAEEEEDVEY</sequence>
<dbReference type="FunFam" id="1.10.3260.10:FF:000001">
    <property type="entry name" value="DNA ligase"/>
    <property type="match status" value="1"/>
</dbReference>
<dbReference type="PANTHER" id="PTHR45674:SF4">
    <property type="entry name" value="DNA LIGASE 1"/>
    <property type="match status" value="1"/>
</dbReference>